<evidence type="ECO:0000256" key="16">
    <source>
        <dbReference type="SAM" id="Phobius"/>
    </source>
</evidence>
<feature type="transmembrane region" description="Helical" evidence="16">
    <location>
        <begin position="53"/>
        <end position="75"/>
    </location>
</feature>
<dbReference type="PRINTS" id="PR00176">
    <property type="entry name" value="NANEUSMPORT"/>
</dbReference>
<keyword evidence="12" id="KW-0739">Sodium transport</keyword>
<feature type="transmembrane region" description="Helical" evidence="16">
    <location>
        <begin position="294"/>
        <end position="316"/>
    </location>
</feature>
<feature type="transmembrane region" description="Helical" evidence="16">
    <location>
        <begin position="361"/>
        <end position="387"/>
    </location>
</feature>
<evidence type="ECO:0000256" key="1">
    <source>
        <dbReference type="ARBA" id="ARBA00004141"/>
    </source>
</evidence>
<keyword evidence="6" id="KW-0029">Amino-acid transport</keyword>
<dbReference type="PROSITE" id="PS50267">
    <property type="entry name" value="NA_NEUROTRAN_SYMP_3"/>
    <property type="match status" value="1"/>
</dbReference>
<evidence type="ECO:0000256" key="4">
    <source>
        <dbReference type="ARBA" id="ARBA00022692"/>
    </source>
</evidence>
<keyword evidence="9" id="KW-0406">Ion transport</keyword>
<keyword evidence="18" id="KW-1185">Reference proteome</keyword>
<organism evidence="19">
    <name type="scientific">Diabrotica virgifera virgifera</name>
    <name type="common">western corn rootworm</name>
    <dbReference type="NCBI Taxonomy" id="50390"/>
    <lineage>
        <taxon>Eukaryota</taxon>
        <taxon>Metazoa</taxon>
        <taxon>Ecdysozoa</taxon>
        <taxon>Arthropoda</taxon>
        <taxon>Hexapoda</taxon>
        <taxon>Insecta</taxon>
        <taxon>Pterygota</taxon>
        <taxon>Neoptera</taxon>
        <taxon>Endopterygota</taxon>
        <taxon>Coleoptera</taxon>
        <taxon>Polyphaga</taxon>
        <taxon>Cucujiformia</taxon>
        <taxon>Chrysomeloidea</taxon>
        <taxon>Chrysomelidae</taxon>
        <taxon>Galerucinae</taxon>
        <taxon>Diabroticina</taxon>
        <taxon>Diabroticites</taxon>
        <taxon>Diabrotica</taxon>
    </lineage>
</organism>
<name>A0A6P7FHJ8_DIAVI</name>
<sequence>MKNKSKNDLNERPSFMKWKSHTTYTIATLSWTMGLTNIFYIPALILENGILDFFAGYILVMIIVGLPITVIDIAISQYSSKSVVRCWDICPFFRGAGYGKVIFLVLFQVYYNILNSYVLFYCFAPIPKFQNLNKDESQYLGGNNHDYSNKNSTFSSNTEKFWYTEVIQFDRRLQYLDYPNMKLVGCLFGHTIIVLLLNFRGINFLEAVLPFLLGLTIILFSIILLVTNTVPGAWNAIANLLPKGFNFNKLLLWSKEEIITDVFKNYLFSMGVAFGGFSSIAAQGSFRKPVYRTAIWANLINFLTSILYTFLFANFLEIIRYQEKNNRKIEANHNGNDFYYIFTEIPTAFKYFPGEPRLWQFVFYIAIYIRGLCASALMTSTFLGIIYEERPKLYQNPRNCSLVFCVFIFLSGCLFHTNFGTIAGPLTVSIGKDIILPIMIALQVISVLWIYGMLRFLEDLHFMLGFAPLVYWKVCFTLTACMVPLLSTKLAVNYFANADLTSFEVVLQKFILSFILPWTPFMILVRVIRKKKWNNILGPSTDWKLPINLESSRKMFQEIHCTQEYLYEKHLIQDKIKKYE</sequence>
<dbReference type="InterPro" id="IPR000175">
    <property type="entry name" value="Na/ntran_symport"/>
</dbReference>
<feature type="transmembrane region" description="Helical" evidence="16">
    <location>
        <begin position="181"/>
        <end position="199"/>
    </location>
</feature>
<evidence type="ECO:0000256" key="15">
    <source>
        <dbReference type="PIRSR" id="PIRSR600175-1"/>
    </source>
</evidence>
<evidence type="ECO:0000313" key="18">
    <source>
        <dbReference type="Proteomes" id="UP001652700"/>
    </source>
</evidence>
<evidence type="ECO:0000256" key="9">
    <source>
        <dbReference type="ARBA" id="ARBA00023065"/>
    </source>
</evidence>
<evidence type="ECO:0000256" key="13">
    <source>
        <dbReference type="ARBA" id="ARBA00037785"/>
    </source>
</evidence>
<dbReference type="GO" id="GO:0005886">
    <property type="term" value="C:plasma membrane"/>
    <property type="evidence" value="ECO:0007669"/>
    <property type="project" value="TreeGrafter"/>
</dbReference>
<feature type="transmembrane region" description="Helical" evidence="16">
    <location>
        <begin position="21"/>
        <end position="41"/>
    </location>
</feature>
<evidence type="ECO:0000313" key="19">
    <source>
        <dbReference type="RefSeq" id="XP_028135356.1"/>
    </source>
</evidence>
<keyword evidence="7 16" id="KW-1133">Transmembrane helix</keyword>
<dbReference type="Pfam" id="PF00209">
    <property type="entry name" value="SNF"/>
    <property type="match status" value="1"/>
</dbReference>
<evidence type="ECO:0000256" key="8">
    <source>
        <dbReference type="ARBA" id="ARBA00023053"/>
    </source>
</evidence>
<gene>
    <name evidence="19" type="primary">LOC114330231</name>
</gene>
<keyword evidence="15" id="KW-0479">Metal-binding</keyword>
<evidence type="ECO:0000256" key="7">
    <source>
        <dbReference type="ARBA" id="ARBA00022989"/>
    </source>
</evidence>
<proteinExistence type="inferred from homology"/>
<dbReference type="RefSeq" id="XP_028135356.1">
    <property type="nucleotide sequence ID" value="XM_028279555.1"/>
</dbReference>
<keyword evidence="11" id="KW-0325">Glycoprotein</keyword>
<dbReference type="GO" id="GO:0005283">
    <property type="term" value="F:amino acid:sodium symporter activity"/>
    <property type="evidence" value="ECO:0007669"/>
    <property type="project" value="TreeGrafter"/>
</dbReference>
<evidence type="ECO:0000256" key="10">
    <source>
        <dbReference type="ARBA" id="ARBA00023136"/>
    </source>
</evidence>
<feature type="transmembrane region" description="Helical" evidence="16">
    <location>
        <begin position="101"/>
        <end position="126"/>
    </location>
</feature>
<comment type="function">
    <text evidence="13">Unusual broad substrate spectrum amino acid:sodium cotransporter that promotes absorption of the D isomers of essential amino acids. Neutral amino acids are the preferred substrates, especially methionine and phenylalanine.</text>
</comment>
<evidence type="ECO:0000256" key="12">
    <source>
        <dbReference type="ARBA" id="ARBA00023201"/>
    </source>
</evidence>
<evidence type="ECO:0000256" key="2">
    <source>
        <dbReference type="ARBA" id="ARBA00006459"/>
    </source>
</evidence>
<evidence type="ECO:0000256" key="11">
    <source>
        <dbReference type="ARBA" id="ARBA00023180"/>
    </source>
</evidence>
<reference evidence="17" key="2">
    <citation type="submission" date="2025-05" db="UniProtKB">
        <authorList>
            <consortium name="EnsemblMetazoa"/>
        </authorList>
    </citation>
    <scope>IDENTIFICATION</scope>
</reference>
<reference evidence="19" key="1">
    <citation type="submission" date="2025-04" db="UniProtKB">
        <authorList>
            <consortium name="RefSeq"/>
        </authorList>
    </citation>
    <scope>IDENTIFICATION</scope>
    <source>
        <tissue evidence="19">Whole insect</tissue>
    </source>
</reference>
<evidence type="ECO:0000256" key="5">
    <source>
        <dbReference type="ARBA" id="ARBA00022847"/>
    </source>
</evidence>
<feature type="transmembrane region" description="Helical" evidence="16">
    <location>
        <begin position="399"/>
        <end position="422"/>
    </location>
</feature>
<comment type="similarity">
    <text evidence="2">Belongs to the sodium:neurotransmitter symporter (SNF) (TC 2.A.22) family.</text>
</comment>
<evidence type="ECO:0000256" key="14">
    <source>
        <dbReference type="ARBA" id="ARBA00040215"/>
    </source>
</evidence>
<feature type="transmembrane region" description="Helical" evidence="16">
    <location>
        <begin position="506"/>
        <end position="528"/>
    </location>
</feature>
<dbReference type="GO" id="GO:0089718">
    <property type="term" value="P:amino acid import across plasma membrane"/>
    <property type="evidence" value="ECO:0007669"/>
    <property type="project" value="TreeGrafter"/>
</dbReference>
<evidence type="ECO:0000256" key="6">
    <source>
        <dbReference type="ARBA" id="ARBA00022970"/>
    </source>
</evidence>
<evidence type="ECO:0000313" key="17">
    <source>
        <dbReference type="EnsemblMetazoa" id="XP_028135356.1"/>
    </source>
</evidence>
<dbReference type="InterPro" id="IPR037272">
    <property type="entry name" value="SNS_sf"/>
</dbReference>
<dbReference type="InParanoid" id="A0A6P7FHJ8"/>
<feature type="binding site" evidence="15">
    <location>
        <position position="301"/>
    </location>
    <ligand>
        <name>Na(+)</name>
        <dbReference type="ChEBI" id="CHEBI:29101"/>
        <label>1</label>
    </ligand>
</feature>
<dbReference type="KEGG" id="dvv:114330231"/>
<accession>A0A6P7FHJ8</accession>
<dbReference type="PANTHER" id="PTHR11616">
    <property type="entry name" value="SODIUM/CHLORIDE DEPENDENT TRANSPORTER"/>
    <property type="match status" value="1"/>
</dbReference>
<dbReference type="AlphaFoldDB" id="A0A6P7FHJ8"/>
<dbReference type="OrthoDB" id="6699552at2759"/>
<keyword evidence="3" id="KW-0813">Transport</keyword>
<feature type="transmembrane region" description="Helical" evidence="16">
    <location>
        <begin position="434"/>
        <end position="454"/>
    </location>
</feature>
<keyword evidence="4 16" id="KW-0812">Transmembrane</keyword>
<keyword evidence="8 15" id="KW-0915">Sodium</keyword>
<feature type="binding site" evidence="15">
    <location>
        <position position="37"/>
    </location>
    <ligand>
        <name>Na(+)</name>
        <dbReference type="ChEBI" id="CHEBI:29101"/>
        <label>1</label>
    </ligand>
</feature>
<comment type="subcellular location">
    <subcellularLocation>
        <location evidence="1">Membrane</location>
        <topology evidence="1">Multi-pass membrane protein</topology>
    </subcellularLocation>
</comment>
<dbReference type="SUPFAM" id="SSF161070">
    <property type="entry name" value="SNF-like"/>
    <property type="match status" value="1"/>
</dbReference>
<dbReference type="Proteomes" id="UP001652700">
    <property type="component" value="Unplaced"/>
</dbReference>
<dbReference type="GeneID" id="114330231"/>
<evidence type="ECO:0000256" key="3">
    <source>
        <dbReference type="ARBA" id="ARBA00022448"/>
    </source>
</evidence>
<keyword evidence="5" id="KW-0769">Symport</keyword>
<feature type="transmembrane region" description="Helical" evidence="16">
    <location>
        <begin position="211"/>
        <end position="234"/>
    </location>
</feature>
<dbReference type="EnsemblMetazoa" id="XM_028279555.2">
    <property type="protein sequence ID" value="XP_028135356.1"/>
    <property type="gene ID" value="LOC114330231"/>
</dbReference>
<feature type="binding site" evidence="15">
    <location>
        <position position="269"/>
    </location>
    <ligand>
        <name>Na(+)</name>
        <dbReference type="ChEBI" id="CHEBI:29101"/>
        <label>1</label>
    </ligand>
</feature>
<dbReference type="PANTHER" id="PTHR11616:SF321">
    <property type="entry name" value="SODIUM-DEPENDENT NUTRIENT AMINO ACID TRANSPORTER 1-RELATED"/>
    <property type="match status" value="1"/>
</dbReference>
<protein>
    <recommendedName>
        <fullName evidence="14">Sodium-dependent nutrient amino acid transporter 1</fullName>
    </recommendedName>
</protein>
<dbReference type="GO" id="GO:0046872">
    <property type="term" value="F:metal ion binding"/>
    <property type="evidence" value="ECO:0007669"/>
    <property type="project" value="UniProtKB-KW"/>
</dbReference>
<feature type="transmembrane region" description="Helical" evidence="16">
    <location>
        <begin position="466"/>
        <end position="486"/>
    </location>
</feature>
<keyword evidence="10 16" id="KW-0472">Membrane</keyword>